<dbReference type="CDD" id="cd01038">
    <property type="entry name" value="Endonuclease_DUF559"/>
    <property type="match status" value="1"/>
</dbReference>
<feature type="domain" description="DUF559" evidence="1">
    <location>
        <begin position="10"/>
        <end position="113"/>
    </location>
</feature>
<dbReference type="PANTHER" id="PTHR38590">
    <property type="entry name" value="BLL0828 PROTEIN"/>
    <property type="match status" value="1"/>
</dbReference>
<keyword evidence="2" id="KW-0540">Nuclease</keyword>
<dbReference type="SUPFAM" id="SSF52980">
    <property type="entry name" value="Restriction endonuclease-like"/>
    <property type="match status" value="1"/>
</dbReference>
<dbReference type="PANTHER" id="PTHR38590:SF1">
    <property type="entry name" value="BLL0828 PROTEIN"/>
    <property type="match status" value="1"/>
</dbReference>
<dbReference type="Gene3D" id="3.40.960.10">
    <property type="entry name" value="VSR Endonuclease"/>
    <property type="match status" value="1"/>
</dbReference>
<protein>
    <submittedName>
        <fullName evidence="2">Endonuclease domain-containing protein</fullName>
    </submittedName>
</protein>
<dbReference type="GO" id="GO:0004519">
    <property type="term" value="F:endonuclease activity"/>
    <property type="evidence" value="ECO:0007669"/>
    <property type="project" value="UniProtKB-KW"/>
</dbReference>
<keyword evidence="2" id="KW-0378">Hydrolase</keyword>
<keyword evidence="2" id="KW-0255">Endonuclease</keyword>
<dbReference type="Pfam" id="PF04480">
    <property type="entry name" value="DUF559"/>
    <property type="match status" value="1"/>
</dbReference>
<reference evidence="2" key="1">
    <citation type="submission" date="2022-04" db="EMBL/GenBank/DDBJ databases">
        <title>Tomato heritable bacteria conferring resistance against bacterial wilt.</title>
        <authorList>
            <person name="Yin J."/>
        </authorList>
    </citation>
    <scope>NUCLEOTIDE SEQUENCE</scope>
    <source>
        <strain evidence="2">Cra20</strain>
    </source>
</reference>
<dbReference type="InterPro" id="IPR011335">
    <property type="entry name" value="Restrct_endonuc-II-like"/>
</dbReference>
<organism evidence="2">
    <name type="scientific">Sphingomonas psychrotolerans</name>
    <dbReference type="NCBI Taxonomy" id="1327635"/>
    <lineage>
        <taxon>Bacteria</taxon>
        <taxon>Pseudomonadati</taxon>
        <taxon>Pseudomonadota</taxon>
        <taxon>Alphaproteobacteria</taxon>
        <taxon>Sphingomonadales</taxon>
        <taxon>Sphingomonadaceae</taxon>
        <taxon>Sphingomonas</taxon>
    </lineage>
</organism>
<dbReference type="EMBL" id="JALMLT010000002">
    <property type="protein sequence ID" value="MDT8758803.1"/>
    <property type="molecule type" value="Genomic_DNA"/>
</dbReference>
<dbReference type="InterPro" id="IPR047216">
    <property type="entry name" value="Endonuclease_DUF559_bact"/>
</dbReference>
<comment type="caution">
    <text evidence="2">The sequence shown here is derived from an EMBL/GenBank/DDBJ whole genome shotgun (WGS) entry which is preliminary data.</text>
</comment>
<sequence>MRLDGSDGERRNAKRLRQEMTPPEIGLWLALRRNGHDLRFRNQNGAGDYVLDFYCAPARLAVEVDGEAHERGGRPVRDKVRDAWLESRGVRVLRYSAREVLTNLDGVVRQIIAIATQRRDAIAR</sequence>
<name>A0ABU3N2M3_9SPHN</name>
<proteinExistence type="predicted"/>
<accession>A0ABU3N2M3</accession>
<gene>
    <name evidence="2" type="ORF">MZO42_08850</name>
</gene>
<evidence type="ECO:0000259" key="1">
    <source>
        <dbReference type="Pfam" id="PF04480"/>
    </source>
</evidence>
<dbReference type="InterPro" id="IPR007569">
    <property type="entry name" value="DUF559"/>
</dbReference>
<evidence type="ECO:0000313" key="2">
    <source>
        <dbReference type="EMBL" id="MDT8758803.1"/>
    </source>
</evidence>